<keyword evidence="7 10" id="KW-1133">Transmembrane helix</keyword>
<evidence type="ECO:0000256" key="8">
    <source>
        <dbReference type="ARBA" id="ARBA00023136"/>
    </source>
</evidence>
<evidence type="ECO:0000256" key="3">
    <source>
        <dbReference type="ARBA" id="ARBA00004744"/>
    </source>
</evidence>
<organism evidence="12 13">
    <name type="scientific">Pigmentiphaga humi</name>
    <dbReference type="NCBI Taxonomy" id="2478468"/>
    <lineage>
        <taxon>Bacteria</taxon>
        <taxon>Pseudomonadati</taxon>
        <taxon>Pseudomonadota</taxon>
        <taxon>Betaproteobacteria</taxon>
        <taxon>Burkholderiales</taxon>
        <taxon>Alcaligenaceae</taxon>
        <taxon>Pigmentiphaga</taxon>
    </lineage>
</organism>
<gene>
    <name evidence="12" type="ORF">PIGHUM_01325</name>
</gene>
<name>A0A3P4AYV7_9BURK</name>
<dbReference type="SUPFAM" id="SSF48452">
    <property type="entry name" value="TPR-like"/>
    <property type="match status" value="1"/>
</dbReference>
<dbReference type="GO" id="GO:0005886">
    <property type="term" value="C:plasma membrane"/>
    <property type="evidence" value="ECO:0007669"/>
    <property type="project" value="UniProtKB-SubCell"/>
</dbReference>
<keyword evidence="9" id="KW-0627">Porphyrin biosynthesis</keyword>
<dbReference type="OrthoDB" id="7053339at2"/>
<feature type="domain" description="HemY N-terminal" evidence="11">
    <location>
        <begin position="26"/>
        <end position="134"/>
    </location>
</feature>
<evidence type="ECO:0000313" key="12">
    <source>
        <dbReference type="EMBL" id="VCU69264.1"/>
    </source>
</evidence>
<evidence type="ECO:0000256" key="7">
    <source>
        <dbReference type="ARBA" id="ARBA00022989"/>
    </source>
</evidence>
<accession>A0A3P4AYV7</accession>
<evidence type="ECO:0000259" key="11">
    <source>
        <dbReference type="Pfam" id="PF07219"/>
    </source>
</evidence>
<evidence type="ECO:0000256" key="6">
    <source>
        <dbReference type="ARBA" id="ARBA00022692"/>
    </source>
</evidence>
<sequence length="431" mass="47611">MRTWFWTLLLLLAAVGLAVGVRYHSGNVALLLPPYRVELSASLAALILVVLFAAVHVALRAISWTLDLPVRVRRWRARRALAHQQELLERGWINLLEGRYAKAEADMSKVAGQTDVPSRRVLAHLSAARAAHSMQEFERRDALLAQARDAAGADAALKPAVTVVEADMLLDQQRPEEALALLAQLHENGPRHMHSLRLTLRAHRDLGHWGEVLKLARTLTKRNALHPAASNRMIAAAAAELLRSASDAATRRAIWKDLKEDERVLPEVALAAAEVFEADGDEARVRKVLEDALDIRLSPPLLHAYARSGAAQIQPRLEKAESWLRDHPDDPDLLQALGTLCLCGRLWGPAQRYLERSLARRDDPRTHALLAGVYDRTDRAEQAVRHWRLATQSVVGLPALQGDEAVLFGPAAAHPQFESEESVAPDRAAGL</sequence>
<keyword evidence="13" id="KW-1185">Reference proteome</keyword>
<evidence type="ECO:0000256" key="1">
    <source>
        <dbReference type="ARBA" id="ARBA00002962"/>
    </source>
</evidence>
<evidence type="ECO:0000256" key="2">
    <source>
        <dbReference type="ARBA" id="ARBA00004429"/>
    </source>
</evidence>
<dbReference type="InterPro" id="IPR010817">
    <property type="entry name" value="HemY_N"/>
</dbReference>
<dbReference type="RefSeq" id="WP_124078613.1">
    <property type="nucleotide sequence ID" value="NZ_UWPJ01000012.1"/>
</dbReference>
<dbReference type="GO" id="GO:0006779">
    <property type="term" value="P:porphyrin-containing compound biosynthetic process"/>
    <property type="evidence" value="ECO:0007669"/>
    <property type="project" value="UniProtKB-KW"/>
</dbReference>
<keyword evidence="5" id="KW-0997">Cell inner membrane</keyword>
<dbReference type="Pfam" id="PF07219">
    <property type="entry name" value="HemY_N"/>
    <property type="match status" value="1"/>
</dbReference>
<keyword evidence="6 10" id="KW-0812">Transmembrane</keyword>
<evidence type="ECO:0000256" key="5">
    <source>
        <dbReference type="ARBA" id="ARBA00022519"/>
    </source>
</evidence>
<feature type="transmembrane region" description="Helical" evidence="10">
    <location>
        <begin position="44"/>
        <end position="66"/>
    </location>
</feature>
<keyword evidence="4" id="KW-1003">Cell membrane</keyword>
<dbReference type="InterPro" id="IPR011990">
    <property type="entry name" value="TPR-like_helical_dom_sf"/>
</dbReference>
<evidence type="ECO:0000256" key="9">
    <source>
        <dbReference type="ARBA" id="ARBA00023244"/>
    </source>
</evidence>
<proteinExistence type="predicted"/>
<dbReference type="AlphaFoldDB" id="A0A3P4AYV7"/>
<keyword evidence="8 10" id="KW-0472">Membrane</keyword>
<comment type="subcellular location">
    <subcellularLocation>
        <location evidence="2">Cell inner membrane</location>
        <topology evidence="2">Multi-pass membrane protein</topology>
    </subcellularLocation>
</comment>
<dbReference type="NCBIfam" id="TIGR00540">
    <property type="entry name" value="TPR_hemY_coli"/>
    <property type="match status" value="1"/>
</dbReference>
<dbReference type="Proteomes" id="UP000277294">
    <property type="component" value="Unassembled WGS sequence"/>
</dbReference>
<reference evidence="12 13" key="1">
    <citation type="submission" date="2018-10" db="EMBL/GenBank/DDBJ databases">
        <authorList>
            <person name="Criscuolo A."/>
        </authorList>
    </citation>
    <scope>NUCLEOTIDE SEQUENCE [LARGE SCALE GENOMIC DNA]</scope>
    <source>
        <strain evidence="12">DnA1</strain>
    </source>
</reference>
<dbReference type="EMBL" id="UWPJ01000012">
    <property type="protein sequence ID" value="VCU69264.1"/>
    <property type="molecule type" value="Genomic_DNA"/>
</dbReference>
<dbReference type="UniPathway" id="UPA00252"/>
<dbReference type="GO" id="GO:0042168">
    <property type="term" value="P:heme metabolic process"/>
    <property type="evidence" value="ECO:0007669"/>
    <property type="project" value="InterPro"/>
</dbReference>
<evidence type="ECO:0000256" key="4">
    <source>
        <dbReference type="ARBA" id="ARBA00022475"/>
    </source>
</evidence>
<evidence type="ECO:0000256" key="10">
    <source>
        <dbReference type="SAM" id="Phobius"/>
    </source>
</evidence>
<comment type="function">
    <text evidence="1">Involved in a late step of protoheme IX synthesis.</text>
</comment>
<protein>
    <submittedName>
        <fullName evidence="12">Putative protoheme IX biogenesis protein</fullName>
    </submittedName>
</protein>
<dbReference type="Gene3D" id="1.25.40.10">
    <property type="entry name" value="Tetratricopeptide repeat domain"/>
    <property type="match status" value="2"/>
</dbReference>
<dbReference type="InterPro" id="IPR005254">
    <property type="entry name" value="Heme_biosyn_assoc_TPR_pro"/>
</dbReference>
<comment type="pathway">
    <text evidence="3">Porphyrin-containing compound metabolism; protoheme biosynthesis.</text>
</comment>
<evidence type="ECO:0000313" key="13">
    <source>
        <dbReference type="Proteomes" id="UP000277294"/>
    </source>
</evidence>